<sequence>MPRLPAIHNRQDDDITADADVDQQKEENPIAESISQPHQHALLYSVDDVPPWHLSCLLGFQHYLMMFGGTISVPFILTPALCIEENDPVRSAIVSTIIFVSGIITLLQCTVGIRLPIVQGGTFAFLVPTFAILNLPEWSCPAPEVMANMTYEDKTELWQLRMREVQGAIVVASVFQFAIGVFGIVGLILRFITPLTIAPAIVMVGLSLFGAAGNMAGKHWGVSALTIILVIVFSQYLKHVKCPLPTYQKEHGWGIKKLDIFTLLPVLLSIVLVWTLCAILTASGALQLGSPARTDNKINILLEAPWFRFPYPFQWGLPTVSVAAVFGMLAGVLASAIESIGDYYACARLAGARPPPVHAMNRGIAIEGLGCILAGIWGSGNGTTSYSENIGAIGVTKVGSRRVIQAAALMMMVFGVLSKFGALFITIPEPIIGGIFCVLFGMIAATGLANLQFIDLNSSRNLLVLGFSIFFSLVLSQWMKAHPGAIDSGSQIFDQIVTVLMSTSMFTAGVLGFFLDNTIPGTDEERGLTKWLAHPDPNVETSNEESGRELTQCTYEIPVITPWLKSQKWAAYLPFLPSYQPDVWNRKTRSWWGKSKDTNGKTAAVQMSSVELTTA</sequence>
<feature type="transmembrane region" description="Helical" evidence="6">
    <location>
        <begin position="258"/>
        <end position="282"/>
    </location>
</feature>
<evidence type="ECO:0008006" key="9">
    <source>
        <dbReference type="Google" id="ProtNLM"/>
    </source>
</evidence>
<dbReference type="GO" id="GO:0016020">
    <property type="term" value="C:membrane"/>
    <property type="evidence" value="ECO:0007669"/>
    <property type="project" value="UniProtKB-SubCell"/>
</dbReference>
<dbReference type="AlphaFoldDB" id="A0AAD5LJY8"/>
<evidence type="ECO:0000256" key="5">
    <source>
        <dbReference type="ARBA" id="ARBA00023136"/>
    </source>
</evidence>
<feature type="transmembrane region" description="Helical" evidence="6">
    <location>
        <begin position="492"/>
        <end position="515"/>
    </location>
</feature>
<comment type="caution">
    <text evidence="7">The sequence shown here is derived from an EMBL/GenBank/DDBJ whole genome shotgun (WGS) entry which is preliminary data.</text>
</comment>
<proteinExistence type="inferred from homology"/>
<dbReference type="GO" id="GO:0022857">
    <property type="term" value="F:transmembrane transporter activity"/>
    <property type="evidence" value="ECO:0007669"/>
    <property type="project" value="InterPro"/>
</dbReference>
<evidence type="ECO:0000256" key="6">
    <source>
        <dbReference type="SAM" id="Phobius"/>
    </source>
</evidence>
<accession>A0AAD5LJY8</accession>
<keyword evidence="4 6" id="KW-1133">Transmembrane helix</keyword>
<dbReference type="EMBL" id="WJBH02000002">
    <property type="protein sequence ID" value="KAI9563405.1"/>
    <property type="molecule type" value="Genomic_DNA"/>
</dbReference>
<evidence type="ECO:0000256" key="1">
    <source>
        <dbReference type="ARBA" id="ARBA00004141"/>
    </source>
</evidence>
<feature type="transmembrane region" description="Helical" evidence="6">
    <location>
        <begin position="406"/>
        <end position="425"/>
    </location>
</feature>
<evidence type="ECO:0000313" key="7">
    <source>
        <dbReference type="EMBL" id="KAI9563405.1"/>
    </source>
</evidence>
<protein>
    <recommendedName>
        <fullName evidence="9">Solute carrier family 23 member 2</fullName>
    </recommendedName>
</protein>
<gene>
    <name evidence="7" type="ORF">GHT06_010868</name>
</gene>
<evidence type="ECO:0000256" key="4">
    <source>
        <dbReference type="ARBA" id="ARBA00022989"/>
    </source>
</evidence>
<comment type="subcellular location">
    <subcellularLocation>
        <location evidence="1">Membrane</location>
        <topology evidence="1">Multi-pass membrane protein</topology>
    </subcellularLocation>
</comment>
<dbReference type="Pfam" id="PF00860">
    <property type="entry name" value="Xan_ur_permease"/>
    <property type="match status" value="1"/>
</dbReference>
<feature type="transmembrane region" description="Helical" evidence="6">
    <location>
        <begin position="219"/>
        <end position="237"/>
    </location>
</feature>
<feature type="transmembrane region" description="Helical" evidence="6">
    <location>
        <begin position="167"/>
        <end position="188"/>
    </location>
</feature>
<feature type="transmembrane region" description="Helical" evidence="6">
    <location>
        <begin position="431"/>
        <end position="450"/>
    </location>
</feature>
<feature type="transmembrane region" description="Helical" evidence="6">
    <location>
        <begin position="93"/>
        <end position="117"/>
    </location>
</feature>
<keyword evidence="5 6" id="KW-0472">Membrane</keyword>
<dbReference type="Proteomes" id="UP000820818">
    <property type="component" value="Linkage Group LG2"/>
</dbReference>
<feature type="transmembrane region" description="Helical" evidence="6">
    <location>
        <begin position="195"/>
        <end position="213"/>
    </location>
</feature>
<comment type="similarity">
    <text evidence="2">Belongs to the nucleobase:cation symporter-2 (NCS2) (TC 2.A.40) family.</text>
</comment>
<feature type="transmembrane region" description="Helical" evidence="6">
    <location>
        <begin position="462"/>
        <end position="480"/>
    </location>
</feature>
<reference evidence="7 8" key="1">
    <citation type="submission" date="2022-05" db="EMBL/GenBank/DDBJ databases">
        <title>A multi-omics perspective on studying reproductive biology in Daphnia sinensis.</title>
        <authorList>
            <person name="Jia J."/>
        </authorList>
    </citation>
    <scope>NUCLEOTIDE SEQUENCE [LARGE SCALE GENOMIC DNA]</scope>
    <source>
        <strain evidence="7 8">WSL</strain>
    </source>
</reference>
<evidence type="ECO:0000256" key="3">
    <source>
        <dbReference type="ARBA" id="ARBA00022692"/>
    </source>
</evidence>
<feature type="transmembrane region" description="Helical" evidence="6">
    <location>
        <begin position="60"/>
        <end position="81"/>
    </location>
</feature>
<dbReference type="InterPro" id="IPR006043">
    <property type="entry name" value="NCS2"/>
</dbReference>
<organism evidence="7 8">
    <name type="scientific">Daphnia sinensis</name>
    <dbReference type="NCBI Taxonomy" id="1820382"/>
    <lineage>
        <taxon>Eukaryota</taxon>
        <taxon>Metazoa</taxon>
        <taxon>Ecdysozoa</taxon>
        <taxon>Arthropoda</taxon>
        <taxon>Crustacea</taxon>
        <taxon>Branchiopoda</taxon>
        <taxon>Diplostraca</taxon>
        <taxon>Cladocera</taxon>
        <taxon>Anomopoda</taxon>
        <taxon>Daphniidae</taxon>
        <taxon>Daphnia</taxon>
        <taxon>Daphnia similis group</taxon>
    </lineage>
</organism>
<feature type="transmembrane region" description="Helical" evidence="6">
    <location>
        <begin position="315"/>
        <end position="334"/>
    </location>
</feature>
<keyword evidence="8" id="KW-1185">Reference proteome</keyword>
<keyword evidence="3 6" id="KW-0812">Transmembrane</keyword>
<evidence type="ECO:0000256" key="2">
    <source>
        <dbReference type="ARBA" id="ARBA00008821"/>
    </source>
</evidence>
<name>A0AAD5LJY8_9CRUS</name>
<evidence type="ECO:0000313" key="8">
    <source>
        <dbReference type="Proteomes" id="UP000820818"/>
    </source>
</evidence>
<dbReference type="PANTHER" id="PTHR11119">
    <property type="entry name" value="XANTHINE-URACIL / VITAMIN C PERMEASE FAMILY MEMBER"/>
    <property type="match status" value="1"/>
</dbReference>